<reference evidence="3" key="1">
    <citation type="journal article" date="2019" name="Int. J. Syst. Evol. Microbiol.">
        <title>The Global Catalogue of Microorganisms (GCM) 10K type strain sequencing project: providing services to taxonomists for standard genome sequencing and annotation.</title>
        <authorList>
            <consortium name="The Broad Institute Genomics Platform"/>
            <consortium name="The Broad Institute Genome Sequencing Center for Infectious Disease"/>
            <person name="Wu L."/>
            <person name="Ma J."/>
        </authorList>
    </citation>
    <scope>NUCLEOTIDE SEQUENCE [LARGE SCALE GENOMIC DNA]</scope>
    <source>
        <strain evidence="3">CCUG 57942</strain>
    </source>
</reference>
<proteinExistence type="predicted"/>
<dbReference type="RefSeq" id="WP_377178842.1">
    <property type="nucleotide sequence ID" value="NZ_JBHUJB010000083.1"/>
</dbReference>
<organism evidence="2 3">
    <name type="scientific">Rubritalea tangerina</name>
    <dbReference type="NCBI Taxonomy" id="430798"/>
    <lineage>
        <taxon>Bacteria</taxon>
        <taxon>Pseudomonadati</taxon>
        <taxon>Verrucomicrobiota</taxon>
        <taxon>Verrucomicrobiia</taxon>
        <taxon>Verrucomicrobiales</taxon>
        <taxon>Rubritaleaceae</taxon>
        <taxon>Rubritalea</taxon>
    </lineage>
</organism>
<dbReference type="EMBL" id="JBHUJB010000083">
    <property type="protein sequence ID" value="MFD2160617.1"/>
    <property type="molecule type" value="Genomic_DNA"/>
</dbReference>
<feature type="signal peptide" evidence="1">
    <location>
        <begin position="1"/>
        <end position="19"/>
    </location>
</feature>
<sequence>MKSLFLCAFSIGMHCVTSAAPKPQEVPAAKSPIIAAQEASTQLWKLKQHWYQHQPNWDYTLLLPQIRYWRTSKKSLHTLFSAQQRSLLFNYQQLEKWEKEAAQLVEQYESLSRKQYLVRAVALRNRYQKINETLPAEASLPAQFPVSFRGLVNKPSTILVEKGTSLTEAIHSMGGLHKLGMMSRIAVYRNGNRSVYNLTVPSHPKVTLYPCDMVVALGSEFQDRNNPSFIDDPFVEPDMIKIDRPTKGSFYVEKSMPSYLKVSDVHPDYIYEFWNNERIARYGPYVLNTANPDDAIPMIGSYTSPASHPTPLAKNVYSLFQAADWKQAETLLTKNYANHPPEWIIQNWRLQRLRKQAIELSHFQQWFDFLKNSKCDASDTAQLTNLLIGEMHTQKIPFPKSLSSKKLDWLREAPLNQHFPSDLKIVVFNSSCLPGSHLTVTDPLLISSDMTEASIMSGRLSISSSFAEEYMLRFAIPGRYTLKLSNKHKTTYQLEIYLDWGKPSQSMQMLTIQADGTGGIIDAGFIDFKIK</sequence>
<dbReference type="Proteomes" id="UP001597389">
    <property type="component" value="Unassembled WGS sequence"/>
</dbReference>
<evidence type="ECO:0000313" key="2">
    <source>
        <dbReference type="EMBL" id="MFD2160617.1"/>
    </source>
</evidence>
<evidence type="ECO:0000313" key="3">
    <source>
        <dbReference type="Proteomes" id="UP001597389"/>
    </source>
</evidence>
<keyword evidence="3" id="KW-1185">Reference proteome</keyword>
<protein>
    <recommendedName>
        <fullName evidence="4">Soluble ligand binding domain-containing protein</fullName>
    </recommendedName>
</protein>
<evidence type="ECO:0008006" key="4">
    <source>
        <dbReference type="Google" id="ProtNLM"/>
    </source>
</evidence>
<accession>A0ABW4ZG85</accession>
<evidence type="ECO:0000256" key="1">
    <source>
        <dbReference type="SAM" id="SignalP"/>
    </source>
</evidence>
<feature type="chain" id="PRO_5047227084" description="Soluble ligand binding domain-containing protein" evidence="1">
    <location>
        <begin position="20"/>
        <end position="531"/>
    </location>
</feature>
<comment type="caution">
    <text evidence="2">The sequence shown here is derived from an EMBL/GenBank/DDBJ whole genome shotgun (WGS) entry which is preliminary data.</text>
</comment>
<name>A0ABW4ZG85_9BACT</name>
<gene>
    <name evidence="2" type="ORF">ACFSW8_17055</name>
</gene>
<keyword evidence="1" id="KW-0732">Signal</keyword>